<keyword evidence="1" id="KW-1133">Transmembrane helix</keyword>
<protein>
    <submittedName>
        <fullName evidence="2">DUF1294 domain-containing protein</fullName>
    </submittedName>
</protein>
<keyword evidence="3" id="KW-1185">Reference proteome</keyword>
<feature type="transmembrane region" description="Helical" evidence="1">
    <location>
        <begin position="38"/>
        <end position="54"/>
    </location>
</feature>
<reference evidence="2 3" key="1">
    <citation type="submission" date="2022-08" db="EMBL/GenBank/DDBJ databases">
        <title>Paenibacillus endoradicis sp. nov., Paenibacillus radicibacter sp. nov and Paenibacillus pararadicis sp. nov., three cold-adapted plant growth-promoting bacteria isolated from root of Larix gmelinii in Great Khingan.</title>
        <authorList>
            <person name="Xue H."/>
        </authorList>
    </citation>
    <scope>NUCLEOTIDE SEQUENCE [LARGE SCALE GENOMIC DNA]</scope>
    <source>
        <strain evidence="2 3">N5-1-1-5</strain>
    </source>
</reference>
<sequence length="88" mass="10211">MKLIYAYLILVNVVAFVSMGLDKSRARHKARRIPEKQLFMFAAIGGAAGAWLAMRLFRHKTKHKSFVIGIPLFLLLHVVIFYYFKLWA</sequence>
<dbReference type="Pfam" id="PF06961">
    <property type="entry name" value="DUF1294"/>
    <property type="match status" value="1"/>
</dbReference>
<comment type="caution">
    <text evidence="2">The sequence shown here is derived from an EMBL/GenBank/DDBJ whole genome shotgun (WGS) entry which is preliminary data.</text>
</comment>
<dbReference type="RefSeq" id="WP_258212302.1">
    <property type="nucleotide sequence ID" value="NZ_JANQBD010000003.1"/>
</dbReference>
<name>A0ABT1YBX0_9BACL</name>
<feature type="transmembrane region" description="Helical" evidence="1">
    <location>
        <begin position="6"/>
        <end position="26"/>
    </location>
</feature>
<keyword evidence="1" id="KW-0472">Membrane</keyword>
<evidence type="ECO:0000313" key="3">
    <source>
        <dbReference type="Proteomes" id="UP001300012"/>
    </source>
</evidence>
<organism evidence="2 3">
    <name type="scientific">Paenibacillus radicis</name>
    <name type="common">ex Xue et al. 2023</name>
    <dbReference type="NCBI Taxonomy" id="2972489"/>
    <lineage>
        <taxon>Bacteria</taxon>
        <taxon>Bacillati</taxon>
        <taxon>Bacillota</taxon>
        <taxon>Bacilli</taxon>
        <taxon>Bacillales</taxon>
        <taxon>Paenibacillaceae</taxon>
        <taxon>Paenibacillus</taxon>
    </lineage>
</organism>
<dbReference type="Proteomes" id="UP001300012">
    <property type="component" value="Unassembled WGS sequence"/>
</dbReference>
<evidence type="ECO:0000256" key="1">
    <source>
        <dbReference type="SAM" id="Phobius"/>
    </source>
</evidence>
<keyword evidence="1" id="KW-0812">Transmembrane</keyword>
<accession>A0ABT1YBX0</accession>
<gene>
    <name evidence="2" type="ORF">NV381_05685</name>
</gene>
<dbReference type="EMBL" id="JANQBD010000003">
    <property type="protein sequence ID" value="MCR8630691.1"/>
    <property type="molecule type" value="Genomic_DNA"/>
</dbReference>
<dbReference type="InterPro" id="IPR010718">
    <property type="entry name" value="DUF1294"/>
</dbReference>
<evidence type="ECO:0000313" key="2">
    <source>
        <dbReference type="EMBL" id="MCR8630691.1"/>
    </source>
</evidence>
<feature type="transmembrane region" description="Helical" evidence="1">
    <location>
        <begin position="66"/>
        <end position="84"/>
    </location>
</feature>
<proteinExistence type="predicted"/>